<organism evidence="3 4">
    <name type="scientific">Muraenolepis orangiensis</name>
    <name type="common">Patagonian moray cod</name>
    <dbReference type="NCBI Taxonomy" id="630683"/>
    <lineage>
        <taxon>Eukaryota</taxon>
        <taxon>Metazoa</taxon>
        <taxon>Chordata</taxon>
        <taxon>Craniata</taxon>
        <taxon>Vertebrata</taxon>
        <taxon>Euteleostomi</taxon>
        <taxon>Actinopterygii</taxon>
        <taxon>Neopterygii</taxon>
        <taxon>Teleostei</taxon>
        <taxon>Neoteleostei</taxon>
        <taxon>Acanthomorphata</taxon>
        <taxon>Zeiogadaria</taxon>
        <taxon>Gadariae</taxon>
        <taxon>Gadiformes</taxon>
        <taxon>Muraenolepidoidei</taxon>
        <taxon>Muraenolepididae</taxon>
        <taxon>Muraenolepis</taxon>
    </lineage>
</organism>
<feature type="compositionally biased region" description="Polar residues" evidence="1">
    <location>
        <begin position="202"/>
        <end position="213"/>
    </location>
</feature>
<feature type="region of interest" description="Disordered" evidence="1">
    <location>
        <begin position="310"/>
        <end position="429"/>
    </location>
</feature>
<dbReference type="Proteomes" id="UP001148018">
    <property type="component" value="Unassembled WGS sequence"/>
</dbReference>
<evidence type="ECO:0000256" key="1">
    <source>
        <dbReference type="SAM" id="MobiDB-lite"/>
    </source>
</evidence>
<feature type="region of interest" description="Disordered" evidence="1">
    <location>
        <begin position="127"/>
        <end position="150"/>
    </location>
</feature>
<feature type="region of interest" description="Disordered" evidence="1">
    <location>
        <begin position="239"/>
        <end position="262"/>
    </location>
</feature>
<dbReference type="SMART" id="SM00355">
    <property type="entry name" value="ZnF_C2H2"/>
    <property type="match status" value="3"/>
</dbReference>
<protein>
    <recommendedName>
        <fullName evidence="2">C2H2-type domain-containing protein</fullName>
    </recommendedName>
</protein>
<dbReference type="PANTHER" id="PTHR14435:SF2">
    <property type="entry name" value="ZINC FINGER PROTEIN 106"/>
    <property type="match status" value="1"/>
</dbReference>
<dbReference type="CDD" id="cd00200">
    <property type="entry name" value="WD40"/>
    <property type="match status" value="1"/>
</dbReference>
<dbReference type="EMBL" id="JANIIK010000042">
    <property type="protein sequence ID" value="KAJ3607075.1"/>
    <property type="molecule type" value="Genomic_DNA"/>
</dbReference>
<feature type="domain" description="C2H2-type" evidence="2">
    <location>
        <begin position="906"/>
        <end position="929"/>
    </location>
</feature>
<dbReference type="AlphaFoldDB" id="A0A9Q0IQY1"/>
<feature type="region of interest" description="Disordered" evidence="1">
    <location>
        <begin position="499"/>
        <end position="521"/>
    </location>
</feature>
<dbReference type="InterPro" id="IPR013087">
    <property type="entry name" value="Znf_C2H2_type"/>
</dbReference>
<dbReference type="OrthoDB" id="10002522at2759"/>
<gene>
    <name evidence="3" type="ORF">NHX12_026590</name>
</gene>
<feature type="region of interest" description="Disordered" evidence="1">
    <location>
        <begin position="187"/>
        <end position="213"/>
    </location>
</feature>
<dbReference type="Pfam" id="PF00400">
    <property type="entry name" value="WD40"/>
    <property type="match status" value="4"/>
</dbReference>
<dbReference type="GO" id="GO:0008286">
    <property type="term" value="P:insulin receptor signaling pathway"/>
    <property type="evidence" value="ECO:0007669"/>
    <property type="project" value="TreeGrafter"/>
</dbReference>
<proteinExistence type="predicted"/>
<feature type="compositionally biased region" description="Basic residues" evidence="1">
    <location>
        <begin position="127"/>
        <end position="140"/>
    </location>
</feature>
<dbReference type="GO" id="GO:0016020">
    <property type="term" value="C:membrane"/>
    <property type="evidence" value="ECO:0007669"/>
    <property type="project" value="TreeGrafter"/>
</dbReference>
<dbReference type="Gene3D" id="2.130.10.10">
    <property type="entry name" value="YVTN repeat-like/Quinoprotein amine dehydrogenase"/>
    <property type="match status" value="3"/>
</dbReference>
<dbReference type="PROSITE" id="PS00028">
    <property type="entry name" value="ZINC_FINGER_C2H2_1"/>
    <property type="match status" value="1"/>
</dbReference>
<evidence type="ECO:0000313" key="3">
    <source>
        <dbReference type="EMBL" id="KAJ3607075.1"/>
    </source>
</evidence>
<feature type="region of interest" description="Disordered" evidence="1">
    <location>
        <begin position="570"/>
        <end position="589"/>
    </location>
</feature>
<dbReference type="SUPFAM" id="SSF50978">
    <property type="entry name" value="WD40 repeat-like"/>
    <property type="match status" value="1"/>
</dbReference>
<accession>A0A9Q0IQY1</accession>
<dbReference type="InterPro" id="IPR042622">
    <property type="entry name" value="Znf106"/>
</dbReference>
<feature type="compositionally biased region" description="Polar residues" evidence="1">
    <location>
        <begin position="310"/>
        <end position="324"/>
    </location>
</feature>
<dbReference type="SMART" id="SM00320">
    <property type="entry name" value="WD40"/>
    <property type="match status" value="6"/>
</dbReference>
<comment type="caution">
    <text evidence="3">The sequence shown here is derived from an EMBL/GenBank/DDBJ whole genome shotgun (WGS) entry which is preliminary data.</text>
</comment>
<dbReference type="FunFam" id="2.130.10.10:FF:000114">
    <property type="entry name" value="zinc finger protein 106 isoform X1"/>
    <property type="match status" value="1"/>
</dbReference>
<dbReference type="InterPro" id="IPR001680">
    <property type="entry name" value="WD40_rpt"/>
</dbReference>
<dbReference type="Gene3D" id="3.30.160.60">
    <property type="entry name" value="Classic Zinc Finger"/>
    <property type="match status" value="1"/>
</dbReference>
<name>A0A9Q0IQY1_9TELE</name>
<dbReference type="PANTHER" id="PTHR14435">
    <property type="entry name" value="ZINC FINGER PROTEIN 106"/>
    <property type="match status" value="1"/>
</dbReference>
<sequence length="974" mass="106436">MATHAVKPVPNGKAAVKKTSPKKKKVHYCVLCGHIYTNDEAHAHMHSYRHHEELEVALGRVISHPCQACQTSSVNLKAYAQHLTSPEHLRKFNSLLGSSAKPIALMKILSPGDYQIVLGRNKDLRKERRKTVGKNKKKTKQGANLRAAKTQTILQPELIKQGTFLGMSGQPGESSGGGVTLVQNKENRRAGAKLSSHKPPDQGTQNPWGCDQSFYNRQQSEDMDFTSDDISTLGATLYDQQQQQQQPVTTTASPKPSPGCRLPCFTPPGSLQDSDVNVMLGHIQRALGMPSPNPTDNGYGEAELYGIQQTQRRTAVKQEISQTAPPKKKRKTRKDKGMPRNSFAVGQENPRWGPEANAPGVFPWDPRSASPGTTPDHGLGHPARVSVKPEPLRYPLDGSPSGSRKRHQDDGLSNVGPGGKKRNLKSNQGTEGVDQLLAVSLREDEVCKSLEELDHSLIRARSALQATYEEVQRLLGLRQQFTAEFSGLRAQRIEILQGMQGAQSPKSEHPEETQVADAGEPQAPLLAPKLEKKEVNKEAEAAAVDGYESDRSLVLIEFPDDDVIHIDESDSEITPTKDPPARRWDNPAPPEPATAVVKEVTAAPVAKPEPIVVPEQEPLALGSFQSHKGPVHGLQVYAGRLYTCSGDGTARAYCLVTKVCQAVFEGHSSNVNCLLVASSGPNTTVRLYTGSSDTTSNKCVQQISFPDRVLCLHVAWGILYVGLSNGSVVSLDLKTLKQLDVLECHGPRGVSSLGTAQEGARRVLLVGSYDSTISVRDAKSGLLLRSLEGHSKTVLCMKVVNDLVFSGSSDTSVHAHNIHTGELVRIYKGHSQSVTAIIILGKVMVTACLDKLVRVYELQSHDRLQVYRGHTDMVMCMGIHKSVIYSGGYDGSVQAVKLNLMKNYRCWWQGCSLIFGVEDHLTQHLLGDHSNSGLCELTCRWKNCEALFPTPNAVQKELPSHMQSHTEKDSQLRS</sequence>
<evidence type="ECO:0000313" key="4">
    <source>
        <dbReference type="Proteomes" id="UP001148018"/>
    </source>
</evidence>
<dbReference type="InterPro" id="IPR015943">
    <property type="entry name" value="WD40/YVTN_repeat-like_dom_sf"/>
</dbReference>
<dbReference type="GO" id="GO:0003723">
    <property type="term" value="F:RNA binding"/>
    <property type="evidence" value="ECO:0007669"/>
    <property type="project" value="InterPro"/>
</dbReference>
<dbReference type="GO" id="GO:0005829">
    <property type="term" value="C:cytosol"/>
    <property type="evidence" value="ECO:0007669"/>
    <property type="project" value="TreeGrafter"/>
</dbReference>
<evidence type="ECO:0000259" key="2">
    <source>
        <dbReference type="PROSITE" id="PS00028"/>
    </source>
</evidence>
<reference evidence="3" key="1">
    <citation type="submission" date="2022-07" db="EMBL/GenBank/DDBJ databases">
        <title>Chromosome-level genome of Muraenolepis orangiensis.</title>
        <authorList>
            <person name="Kim J."/>
        </authorList>
    </citation>
    <scope>NUCLEOTIDE SEQUENCE</scope>
    <source>
        <strain evidence="3">KU_S4_2022</strain>
        <tissue evidence="3">Muscle</tissue>
    </source>
</reference>
<keyword evidence="4" id="KW-1185">Reference proteome</keyword>
<dbReference type="GO" id="GO:0017124">
    <property type="term" value="F:SH3 domain binding"/>
    <property type="evidence" value="ECO:0007669"/>
    <property type="project" value="TreeGrafter"/>
</dbReference>
<dbReference type="InterPro" id="IPR036322">
    <property type="entry name" value="WD40_repeat_dom_sf"/>
</dbReference>